<comment type="caution">
    <text evidence="1">The sequence shown here is derived from an EMBL/GenBank/DDBJ whole genome shotgun (WGS) entry which is preliminary data.</text>
</comment>
<keyword evidence="2" id="KW-1185">Reference proteome</keyword>
<evidence type="ECO:0000313" key="1">
    <source>
        <dbReference type="EMBL" id="KAI4868808.1"/>
    </source>
</evidence>
<proteinExistence type="predicted"/>
<dbReference type="Proteomes" id="UP001497700">
    <property type="component" value="Unassembled WGS sequence"/>
</dbReference>
<accession>A0ACB9ZB06</accession>
<evidence type="ECO:0000313" key="2">
    <source>
        <dbReference type="Proteomes" id="UP001497700"/>
    </source>
</evidence>
<organism evidence="1 2">
    <name type="scientific">Hypoxylon rubiginosum</name>
    <dbReference type="NCBI Taxonomy" id="110542"/>
    <lineage>
        <taxon>Eukaryota</taxon>
        <taxon>Fungi</taxon>
        <taxon>Dikarya</taxon>
        <taxon>Ascomycota</taxon>
        <taxon>Pezizomycotina</taxon>
        <taxon>Sordariomycetes</taxon>
        <taxon>Xylariomycetidae</taxon>
        <taxon>Xylariales</taxon>
        <taxon>Hypoxylaceae</taxon>
        <taxon>Hypoxylon</taxon>
    </lineage>
</organism>
<name>A0ACB9ZB06_9PEZI</name>
<reference evidence="1 2" key="1">
    <citation type="journal article" date="2022" name="New Phytol.">
        <title>Ecological generalism drives hyperdiversity of secondary metabolite gene clusters in xylarialean endophytes.</title>
        <authorList>
            <person name="Franco M.E.E."/>
            <person name="Wisecaver J.H."/>
            <person name="Arnold A.E."/>
            <person name="Ju Y.M."/>
            <person name="Slot J.C."/>
            <person name="Ahrendt S."/>
            <person name="Moore L.P."/>
            <person name="Eastman K.E."/>
            <person name="Scott K."/>
            <person name="Konkel Z."/>
            <person name="Mondo S.J."/>
            <person name="Kuo A."/>
            <person name="Hayes R.D."/>
            <person name="Haridas S."/>
            <person name="Andreopoulos B."/>
            <person name="Riley R."/>
            <person name="LaButti K."/>
            <person name="Pangilinan J."/>
            <person name="Lipzen A."/>
            <person name="Amirebrahimi M."/>
            <person name="Yan J."/>
            <person name="Adam C."/>
            <person name="Keymanesh K."/>
            <person name="Ng V."/>
            <person name="Louie K."/>
            <person name="Northen T."/>
            <person name="Drula E."/>
            <person name="Henrissat B."/>
            <person name="Hsieh H.M."/>
            <person name="Youens-Clark K."/>
            <person name="Lutzoni F."/>
            <person name="Miadlikowska J."/>
            <person name="Eastwood D.C."/>
            <person name="Hamelin R.C."/>
            <person name="Grigoriev I.V."/>
            <person name="U'Ren J.M."/>
        </authorList>
    </citation>
    <scope>NUCLEOTIDE SEQUENCE [LARGE SCALE GENOMIC DNA]</scope>
    <source>
        <strain evidence="1 2">CBS 119005</strain>
    </source>
</reference>
<protein>
    <submittedName>
        <fullName evidence="1">Uncharacterized protein</fullName>
    </submittedName>
</protein>
<dbReference type="EMBL" id="MU393435">
    <property type="protein sequence ID" value="KAI4868808.1"/>
    <property type="molecule type" value="Genomic_DNA"/>
</dbReference>
<sequence>MVREFRTLFRRGPARMELGPRQPTAPVVRRREKLPLATRFLDHPDSINPQLASPIFDKLPREIRELIWRFSLTRYEDLDKVYDLNGRYARPGQAAPLRIAVDLLLACRALYVEAYLIPFEVNPIVVHDGDPQDLPALFYPLICLPSDLRRCEKLKPWQLANISSIEMTVQQFTLEGGSVERVSRLVGALGRHRQQECRGFTLQGIASFATNSASGPQLVSRKISSLTIRMLRTDWWSWSSSPQEGEENPSERLRLEPLANTTVSMSLAMTRGYEARKAGEEPDFGLDNFEKEGRWGKQITEYWPDLTTLELVLETFACKQSQLDYVVECAKLWTFPLEDGYYLVWNGREESLRWRGAPSYGYERGHSWIEEENTAQNEAQDATVTQWGPTSGGVGQDFIIKTLKFERRRNEERKREDGQVGV</sequence>
<gene>
    <name evidence="1" type="ORF">F4820DRAFT_408768</name>
</gene>